<keyword evidence="3" id="KW-0378">Hydrolase</keyword>
<evidence type="ECO:0000313" key="3">
    <source>
        <dbReference type="EMBL" id="MPR37063.1"/>
    </source>
</evidence>
<dbReference type="InterPro" id="IPR036452">
    <property type="entry name" value="Ribo_hydro-like"/>
</dbReference>
<evidence type="ECO:0000256" key="1">
    <source>
        <dbReference type="SAM" id="SignalP"/>
    </source>
</evidence>
<gene>
    <name evidence="3" type="ORF">GBK04_27935</name>
</gene>
<dbReference type="PANTHER" id="PTHR43264">
    <property type="match status" value="1"/>
</dbReference>
<dbReference type="Proteomes" id="UP000479293">
    <property type="component" value="Unassembled WGS sequence"/>
</dbReference>
<evidence type="ECO:0000259" key="2">
    <source>
        <dbReference type="Pfam" id="PF01156"/>
    </source>
</evidence>
<dbReference type="Gene3D" id="3.90.245.10">
    <property type="entry name" value="Ribonucleoside hydrolase-like"/>
    <property type="match status" value="1"/>
</dbReference>
<dbReference type="InterPro" id="IPR001910">
    <property type="entry name" value="Inosine/uridine_hydrolase_dom"/>
</dbReference>
<dbReference type="GO" id="GO:0016799">
    <property type="term" value="F:hydrolase activity, hydrolyzing N-glycosyl compounds"/>
    <property type="evidence" value="ECO:0007669"/>
    <property type="project" value="InterPro"/>
</dbReference>
<feature type="chain" id="PRO_5028895914" evidence="1">
    <location>
        <begin position="20"/>
        <end position="324"/>
    </location>
</feature>
<keyword evidence="1" id="KW-0732">Signal</keyword>
<feature type="domain" description="Inosine/uridine-preferring nucleoside hydrolase" evidence="2">
    <location>
        <begin position="23"/>
        <end position="281"/>
    </location>
</feature>
<dbReference type="RefSeq" id="WP_152765569.1">
    <property type="nucleotide sequence ID" value="NZ_WHLY01000002.1"/>
</dbReference>
<dbReference type="SUPFAM" id="SSF53590">
    <property type="entry name" value="Nucleoside hydrolase"/>
    <property type="match status" value="1"/>
</dbReference>
<reference evidence="3 4" key="1">
    <citation type="submission" date="2019-10" db="EMBL/GenBank/DDBJ databases">
        <title>Draft Genome Sequence of Cytophagaceae sp. SJW1-29.</title>
        <authorList>
            <person name="Choi A."/>
        </authorList>
    </citation>
    <scope>NUCLEOTIDE SEQUENCE [LARGE SCALE GENOMIC DNA]</scope>
    <source>
        <strain evidence="3 4">SJW1-29</strain>
    </source>
</reference>
<feature type="signal peptide" evidence="1">
    <location>
        <begin position="1"/>
        <end position="19"/>
    </location>
</feature>
<comment type="caution">
    <text evidence="3">The sequence shown here is derived from an EMBL/GenBank/DDBJ whole genome shotgun (WGS) entry which is preliminary data.</text>
</comment>
<sequence length="324" mass="35971">MFHKLFLSALILLASVCNAQVRVILDADLDSDVDDVQALAMLHAYRQAGLVDLLGVVVTSDDSYSFACADAINTFYGQPGIPIGFLKNQDSLRSFSKYTRQVAEEFPHAITKVEQTTESAVLYRQLLASSPDNSVVVITIGHLTSLQNLLQSSADTLSELTGQELVKKKVKRWLCMGGQYPAGKEANFYRPDPQSTVYCLDAWEQEVVFCGWEVGKEILTGGTFLRDQLPEHHPVYRAYQLYNNFAGRPAWDQVAVLLLDEKADQYFELESEGYVAVAPDGSNVWKTGEKKAGKKHAYVKIKQGTPPGTIARYIDSLVVPPKKE</sequence>
<name>A0A7C9BLT8_9BACT</name>
<evidence type="ECO:0000313" key="4">
    <source>
        <dbReference type="Proteomes" id="UP000479293"/>
    </source>
</evidence>
<dbReference type="PANTHER" id="PTHR43264:SF1">
    <property type="entry name" value="INOSINE_URIDINE-PREFERRING NUCLEOSIDE HYDROLASE DOMAIN-CONTAINING PROTEIN"/>
    <property type="match status" value="1"/>
</dbReference>
<keyword evidence="4" id="KW-1185">Reference proteome</keyword>
<dbReference type="Pfam" id="PF01156">
    <property type="entry name" value="IU_nuc_hydro"/>
    <property type="match status" value="1"/>
</dbReference>
<protein>
    <submittedName>
        <fullName evidence="3">Nucleoside hydrolase</fullName>
    </submittedName>
</protein>
<dbReference type="EMBL" id="WHLY01000002">
    <property type="protein sequence ID" value="MPR37063.1"/>
    <property type="molecule type" value="Genomic_DNA"/>
</dbReference>
<proteinExistence type="predicted"/>
<organism evidence="3 4">
    <name type="scientific">Salmonirosea aquatica</name>
    <dbReference type="NCBI Taxonomy" id="2654236"/>
    <lineage>
        <taxon>Bacteria</taxon>
        <taxon>Pseudomonadati</taxon>
        <taxon>Bacteroidota</taxon>
        <taxon>Cytophagia</taxon>
        <taxon>Cytophagales</taxon>
        <taxon>Spirosomataceae</taxon>
        <taxon>Salmonirosea</taxon>
    </lineage>
</organism>
<accession>A0A7C9BLT8</accession>
<dbReference type="AlphaFoldDB" id="A0A7C9BLT8"/>